<sequence>MPAKSIWLRSETKANEHRTPLTPSDAKKLIDAGFKVTVEEYPDRCFDLKEYEEAGCTIARANSWTEAPVDTYVLGLKELDSSFTNLNHTHIHFAHCFKDQDGWKDVISTFTSGGGRLLDLEFLVDENGRRVVAFGPWAGTVGTALGLLQWSSHYVGEALHNLQPFPSKAHLLSLTASAVQKARENGAPQPRVFIMGAMGRCGKASAEVAEAAGAAIIGWDLFSPDEAIREKVKAGGPYDEVVKGCEVFVNAILLQGEIRPFLTRETIMTPDRTLRVIADVSCDPNNPKNPIPIYDAITSHEVPFVRVLEGNCSLDVIAIDNLPSMLPREASEYFSGGLYPHLAALGGDESDVWKRAEQVFSSVVKKAEEQ</sequence>
<gene>
    <name evidence="17" type="ORF">PBIL07802_LOCUS28895</name>
</gene>
<dbReference type="Pfam" id="PF05222">
    <property type="entry name" value="AlaDh_PNT_N"/>
    <property type="match status" value="1"/>
</dbReference>
<evidence type="ECO:0000259" key="15">
    <source>
        <dbReference type="SMART" id="SM01002"/>
    </source>
</evidence>
<accession>A0A7S3GHI5</accession>
<feature type="domain" description="Alanine dehydrogenase/pyridine nucleotide transhydrogenase NAD(H)-binding" evidence="15">
    <location>
        <begin position="178"/>
        <end position="318"/>
    </location>
</feature>
<name>A0A7S3GHI5_9EUKA</name>
<keyword evidence="6" id="KW-0028">Amino-acid biosynthesis</keyword>
<proteinExistence type="inferred from homology"/>
<feature type="compositionally biased region" description="Basic and acidic residues" evidence="14">
    <location>
        <begin position="10"/>
        <end position="22"/>
    </location>
</feature>
<reference evidence="17" key="1">
    <citation type="submission" date="2021-01" db="EMBL/GenBank/DDBJ databases">
        <authorList>
            <person name="Corre E."/>
            <person name="Pelletier E."/>
            <person name="Niang G."/>
            <person name="Scheremetjew M."/>
            <person name="Finn R."/>
            <person name="Kale V."/>
            <person name="Holt S."/>
            <person name="Cochrane G."/>
            <person name="Meng A."/>
            <person name="Brown T."/>
            <person name="Cohen L."/>
        </authorList>
    </citation>
    <scope>NUCLEOTIDE SEQUENCE</scope>
    <source>
        <strain evidence="17">NIES-2562</strain>
    </source>
</reference>
<dbReference type="PANTHER" id="PTHR11133:SF23">
    <property type="entry name" value="SACCHAROPINE DEHYDROGENASE [NAD(+), L-LYSINE-FORMING]"/>
    <property type="match status" value="1"/>
</dbReference>
<dbReference type="GO" id="GO:0004754">
    <property type="term" value="F:saccharopine dehydrogenase (NAD+, L-lysine-forming) activity"/>
    <property type="evidence" value="ECO:0007669"/>
    <property type="project" value="UniProtKB-EC"/>
</dbReference>
<keyword evidence="9" id="KW-1015">Disulfide bond</keyword>
<dbReference type="Pfam" id="PF01262">
    <property type="entry name" value="AlaDh_PNT_C"/>
    <property type="match status" value="1"/>
</dbReference>
<feature type="binding site" evidence="13">
    <location>
        <position position="129"/>
    </location>
    <ligand>
        <name>NAD(+)</name>
        <dbReference type="ChEBI" id="CHEBI:57540"/>
    </ligand>
</feature>
<evidence type="ECO:0000256" key="9">
    <source>
        <dbReference type="ARBA" id="ARBA00023157"/>
    </source>
</evidence>
<evidence type="ECO:0000256" key="11">
    <source>
        <dbReference type="ARBA" id="ARBA00047860"/>
    </source>
</evidence>
<evidence type="ECO:0000256" key="14">
    <source>
        <dbReference type="SAM" id="MobiDB-lite"/>
    </source>
</evidence>
<evidence type="ECO:0000256" key="3">
    <source>
        <dbReference type="ARBA" id="ARBA00011245"/>
    </source>
</evidence>
<comment type="pathway">
    <text evidence="1">Amino-acid biosynthesis; L-lysine biosynthesis via AAA pathway; L-lysine from L-alpha-aminoadipate (fungal route): step 3/3.</text>
</comment>
<feature type="binding site" evidence="13">
    <location>
        <position position="280"/>
    </location>
    <ligand>
        <name>NAD(+)</name>
        <dbReference type="ChEBI" id="CHEBI:57540"/>
    </ligand>
</feature>
<feature type="binding site" evidence="13">
    <location>
        <begin position="199"/>
        <end position="200"/>
    </location>
    <ligand>
        <name>NAD(+)</name>
        <dbReference type="ChEBI" id="CHEBI:57540"/>
    </ligand>
</feature>
<comment type="catalytic activity">
    <reaction evidence="11">
        <text>L-saccharopine + NAD(+) + H2O = L-lysine + 2-oxoglutarate + NADH + H(+)</text>
        <dbReference type="Rhea" id="RHEA:12440"/>
        <dbReference type="ChEBI" id="CHEBI:15377"/>
        <dbReference type="ChEBI" id="CHEBI:15378"/>
        <dbReference type="ChEBI" id="CHEBI:16810"/>
        <dbReference type="ChEBI" id="CHEBI:32551"/>
        <dbReference type="ChEBI" id="CHEBI:57540"/>
        <dbReference type="ChEBI" id="CHEBI:57945"/>
        <dbReference type="ChEBI" id="CHEBI:57951"/>
        <dbReference type="EC" id="1.5.1.7"/>
    </reaction>
</comment>
<evidence type="ECO:0000259" key="16">
    <source>
        <dbReference type="SMART" id="SM01003"/>
    </source>
</evidence>
<comment type="subunit">
    <text evidence="3">Monomer.</text>
</comment>
<dbReference type="SUPFAM" id="SSF52283">
    <property type="entry name" value="Formate/glycerate dehydrogenase catalytic domain-like"/>
    <property type="match status" value="1"/>
</dbReference>
<dbReference type="InterPro" id="IPR036291">
    <property type="entry name" value="NAD(P)-bd_dom_sf"/>
</dbReference>
<dbReference type="EMBL" id="HBIB01044267">
    <property type="protein sequence ID" value="CAE0266553.1"/>
    <property type="molecule type" value="Transcribed_RNA"/>
</dbReference>
<evidence type="ECO:0000256" key="13">
    <source>
        <dbReference type="PIRSR" id="PIRSR018250-3"/>
    </source>
</evidence>
<dbReference type="UniPathway" id="UPA00033">
    <property type="reaction ID" value="UER00034"/>
</dbReference>
<evidence type="ECO:0000313" key="17">
    <source>
        <dbReference type="EMBL" id="CAE0266553.1"/>
    </source>
</evidence>
<dbReference type="InterPro" id="IPR007886">
    <property type="entry name" value="AlaDH/PNT_N"/>
</dbReference>
<organism evidence="17">
    <name type="scientific">Palpitomonas bilix</name>
    <dbReference type="NCBI Taxonomy" id="652834"/>
    <lineage>
        <taxon>Eukaryota</taxon>
        <taxon>Eukaryota incertae sedis</taxon>
    </lineage>
</organism>
<keyword evidence="7" id="KW-0560">Oxidoreductase</keyword>
<feature type="binding site" evidence="13">
    <location>
        <position position="220"/>
    </location>
    <ligand>
        <name>NAD(+)</name>
        <dbReference type="ChEBI" id="CHEBI:57540"/>
    </ligand>
</feature>
<dbReference type="AlphaFoldDB" id="A0A7S3GHI5"/>
<keyword evidence="8 13" id="KW-0520">NAD</keyword>
<evidence type="ECO:0000256" key="4">
    <source>
        <dbReference type="ARBA" id="ARBA00012847"/>
    </source>
</evidence>
<feature type="active site" description="Proton donor" evidence="12">
    <location>
        <position position="95"/>
    </location>
</feature>
<evidence type="ECO:0000256" key="1">
    <source>
        <dbReference type="ARBA" id="ARBA00004884"/>
    </source>
</evidence>
<dbReference type="InterPro" id="IPR027281">
    <property type="entry name" value="Lys1"/>
</dbReference>
<feature type="active site" description="Proton acceptor" evidence="12">
    <location>
        <position position="77"/>
    </location>
</feature>
<evidence type="ECO:0000256" key="2">
    <source>
        <dbReference type="ARBA" id="ARBA00005689"/>
    </source>
</evidence>
<dbReference type="InterPro" id="IPR007698">
    <property type="entry name" value="AlaDH/PNT_NAD(H)-bd"/>
</dbReference>
<evidence type="ECO:0000256" key="8">
    <source>
        <dbReference type="ARBA" id="ARBA00023027"/>
    </source>
</evidence>
<feature type="domain" description="Alanine dehydrogenase/pyridine nucleotide transhydrogenase N-terminal" evidence="16">
    <location>
        <begin position="7"/>
        <end position="141"/>
    </location>
</feature>
<dbReference type="PANTHER" id="PTHR11133">
    <property type="entry name" value="SACCHAROPINE DEHYDROGENASE"/>
    <property type="match status" value="1"/>
</dbReference>
<feature type="region of interest" description="Disordered" evidence="14">
    <location>
        <begin position="1"/>
        <end position="22"/>
    </location>
</feature>
<comment type="similarity">
    <text evidence="2">Belongs to the AlaDH/PNT family.</text>
</comment>
<evidence type="ECO:0000256" key="10">
    <source>
        <dbReference type="ARBA" id="ARBA00033228"/>
    </source>
</evidence>
<evidence type="ECO:0000256" key="12">
    <source>
        <dbReference type="PIRSR" id="PIRSR018250-1"/>
    </source>
</evidence>
<feature type="binding site" evidence="13">
    <location>
        <begin position="319"/>
        <end position="322"/>
    </location>
    <ligand>
        <name>NAD(+)</name>
        <dbReference type="ChEBI" id="CHEBI:57540"/>
    </ligand>
</feature>
<dbReference type="PIRSF" id="PIRSF018250">
    <property type="entry name" value="Saccharopine_DH_Lys"/>
    <property type="match status" value="1"/>
</dbReference>
<dbReference type="GO" id="GO:0019878">
    <property type="term" value="P:lysine biosynthetic process via aminoadipic acid"/>
    <property type="evidence" value="ECO:0007669"/>
    <property type="project" value="UniProtKB-UniPathway"/>
</dbReference>
<dbReference type="SMART" id="SM01003">
    <property type="entry name" value="AlaDh_PNT_N"/>
    <property type="match status" value="1"/>
</dbReference>
<dbReference type="SUPFAM" id="SSF51735">
    <property type="entry name" value="NAD(P)-binding Rossmann-fold domains"/>
    <property type="match status" value="1"/>
</dbReference>
<dbReference type="Gene3D" id="3.40.50.720">
    <property type="entry name" value="NAD(P)-binding Rossmann-like Domain"/>
    <property type="match status" value="2"/>
</dbReference>
<protein>
    <recommendedName>
        <fullName evidence="5">Saccharopine dehydrogenase [NAD(+), L-lysine-forming]</fullName>
        <ecNumber evidence="4">1.5.1.7</ecNumber>
    </recommendedName>
    <alternativeName>
        <fullName evidence="10">Lysine--2-oxoglutarate reductase</fullName>
    </alternativeName>
</protein>
<dbReference type="GO" id="GO:0005737">
    <property type="term" value="C:cytoplasm"/>
    <property type="evidence" value="ECO:0007669"/>
    <property type="project" value="TreeGrafter"/>
</dbReference>
<dbReference type="InterPro" id="IPR051168">
    <property type="entry name" value="AASS"/>
</dbReference>
<dbReference type="SMART" id="SM01002">
    <property type="entry name" value="AlaDh_PNT_C"/>
    <property type="match status" value="1"/>
</dbReference>
<evidence type="ECO:0000256" key="7">
    <source>
        <dbReference type="ARBA" id="ARBA00023002"/>
    </source>
</evidence>
<dbReference type="CDD" id="cd12188">
    <property type="entry name" value="SDH"/>
    <property type="match status" value="1"/>
</dbReference>
<evidence type="ECO:0000256" key="6">
    <source>
        <dbReference type="ARBA" id="ARBA00022605"/>
    </source>
</evidence>
<dbReference type="EC" id="1.5.1.7" evidence="4"/>
<evidence type="ECO:0000256" key="5">
    <source>
        <dbReference type="ARBA" id="ARBA00021221"/>
    </source>
</evidence>